<dbReference type="Pfam" id="PF00306">
    <property type="entry name" value="ATP-synt_ab_C"/>
    <property type="match status" value="1"/>
</dbReference>
<dbReference type="Gene3D" id="1.20.150.20">
    <property type="entry name" value="ATP synthase alpha/beta chain, C-terminal domain"/>
    <property type="match status" value="1"/>
</dbReference>
<organism evidence="2">
    <name type="scientific">marine sediment metagenome</name>
    <dbReference type="NCBI Taxonomy" id="412755"/>
    <lineage>
        <taxon>unclassified sequences</taxon>
        <taxon>metagenomes</taxon>
        <taxon>ecological metagenomes</taxon>
    </lineage>
</organism>
<protein>
    <recommendedName>
        <fullName evidence="1">ATP synthase alpha subunit C-terminal domain-containing protein</fullName>
    </recommendedName>
</protein>
<comment type="caution">
    <text evidence="2">The sequence shown here is derived from an EMBL/GenBank/DDBJ whole genome shotgun (WGS) entry which is preliminary data.</text>
</comment>
<reference evidence="2" key="1">
    <citation type="journal article" date="2014" name="Front. Microbiol.">
        <title>High frequency of phylogenetically diverse reductive dehalogenase-homologous genes in deep subseafloor sedimentary metagenomes.</title>
        <authorList>
            <person name="Kawai M."/>
            <person name="Futagami T."/>
            <person name="Toyoda A."/>
            <person name="Takaki Y."/>
            <person name="Nishi S."/>
            <person name="Hori S."/>
            <person name="Arai W."/>
            <person name="Tsubouchi T."/>
            <person name="Morono Y."/>
            <person name="Uchiyama I."/>
            <person name="Ito T."/>
            <person name="Fujiyama A."/>
            <person name="Inagaki F."/>
            <person name="Takami H."/>
        </authorList>
    </citation>
    <scope>NUCLEOTIDE SEQUENCE</scope>
    <source>
        <strain evidence="2">Expedition CK06-06</strain>
    </source>
</reference>
<dbReference type="EMBL" id="BARS01045796">
    <property type="protein sequence ID" value="GAG36654.1"/>
    <property type="molecule type" value="Genomic_DNA"/>
</dbReference>
<dbReference type="SUPFAM" id="SSF47917">
    <property type="entry name" value="C-terminal domain of alpha and beta subunits of F1 ATP synthase"/>
    <property type="match status" value="1"/>
</dbReference>
<feature type="non-terminal residue" evidence="2">
    <location>
        <position position="1"/>
    </location>
</feature>
<proteinExistence type="predicted"/>
<accession>X0X0D1</accession>
<dbReference type="AlphaFoldDB" id="X0X0D1"/>
<dbReference type="GO" id="GO:0015986">
    <property type="term" value="P:proton motive force-driven ATP synthesis"/>
    <property type="evidence" value="ECO:0007669"/>
    <property type="project" value="InterPro"/>
</dbReference>
<dbReference type="InterPro" id="IPR000793">
    <property type="entry name" value="ATP_synth_asu_C"/>
</dbReference>
<name>X0X0D1_9ZZZZ</name>
<dbReference type="InterPro" id="IPR038376">
    <property type="entry name" value="ATP_synth_asu_C_sf"/>
</dbReference>
<sequence>KQFSPLSVSEQVISILAGSAGLVDEIEVSEVGHFINELLAWLKLEAAEYLEELDEKGEITDELVENIKEAIKAYTTIYKFSFGI</sequence>
<gene>
    <name evidence="2" type="ORF">S01H1_69019</name>
</gene>
<evidence type="ECO:0000259" key="1">
    <source>
        <dbReference type="Pfam" id="PF00306"/>
    </source>
</evidence>
<evidence type="ECO:0000313" key="2">
    <source>
        <dbReference type="EMBL" id="GAG36654.1"/>
    </source>
</evidence>
<feature type="domain" description="ATP synthase alpha subunit C-terminal" evidence="1">
    <location>
        <begin position="1"/>
        <end position="73"/>
    </location>
</feature>